<dbReference type="Proteomes" id="UP000193144">
    <property type="component" value="Unassembled WGS sequence"/>
</dbReference>
<accession>A0A1Y1ZRT6</accession>
<reference evidence="1 2" key="1">
    <citation type="submission" date="2016-07" db="EMBL/GenBank/DDBJ databases">
        <title>Pervasive Adenine N6-methylation of Active Genes in Fungi.</title>
        <authorList>
            <consortium name="DOE Joint Genome Institute"/>
            <person name="Mondo S.J."/>
            <person name="Dannebaum R.O."/>
            <person name="Kuo R.C."/>
            <person name="Labutti K."/>
            <person name="Haridas S."/>
            <person name="Kuo A."/>
            <person name="Salamov A."/>
            <person name="Ahrendt S.R."/>
            <person name="Lipzen A."/>
            <person name="Sullivan W."/>
            <person name="Andreopoulos W.B."/>
            <person name="Clum A."/>
            <person name="Lindquist E."/>
            <person name="Daum C."/>
            <person name="Ramamoorthy G.K."/>
            <person name="Gryganskyi A."/>
            <person name="Culley D."/>
            <person name="Magnuson J.K."/>
            <person name="James T.Y."/>
            <person name="O'Malley M.A."/>
            <person name="Stajich J.E."/>
            <person name="Spatafora J.W."/>
            <person name="Visel A."/>
            <person name="Grigoriev I.V."/>
        </authorList>
    </citation>
    <scope>NUCLEOTIDE SEQUENCE [LARGE SCALE GENOMIC DNA]</scope>
    <source>
        <strain evidence="1 2">CBS 115471</strain>
    </source>
</reference>
<gene>
    <name evidence="1" type="ORF">BCR34DRAFT_600258</name>
</gene>
<evidence type="ECO:0000313" key="2">
    <source>
        <dbReference type="Proteomes" id="UP000193144"/>
    </source>
</evidence>
<keyword evidence="2" id="KW-1185">Reference proteome</keyword>
<dbReference type="EMBL" id="MCFA01000046">
    <property type="protein sequence ID" value="ORY12963.1"/>
    <property type="molecule type" value="Genomic_DNA"/>
</dbReference>
<sequence>MSAPFLHPDNILDFLISGRLPTIAAKSSTVNDYYAPILDHPFQAMEQCRSLLEDWVVEIFEQGHLLDTEILRQYRVAPEEIDSCPGIYICVHLIGQEQMRYGGRSCDLSCRISKEHDNPRYRGKNPSLNYLCQSYAQESFFVLPVKDLTGTLEKGPLMNLLEQWVCVIFRTLQSHEMSLSLPAEAFAMLSSVDLDSGANLREPLAQWISWGEYPERKHFGLSQSPHYIKQEWGRFVRNKEKEDNIRRKLYKEGYPYVPPPYIPRRPVPWNFTMINGEIHYPADENWPPSHPPLPPYTGSLSRWNWGSNYSDYQFMVQFVHLRVSTSYIDRLEDDSI</sequence>
<dbReference type="OrthoDB" id="3784785at2759"/>
<name>A0A1Y1ZRT6_9PLEO</name>
<evidence type="ECO:0000313" key="1">
    <source>
        <dbReference type="EMBL" id="ORY12963.1"/>
    </source>
</evidence>
<dbReference type="STRING" id="1231657.A0A1Y1ZRT6"/>
<protein>
    <submittedName>
        <fullName evidence="1">Uncharacterized protein</fullName>
    </submittedName>
</protein>
<proteinExistence type="predicted"/>
<comment type="caution">
    <text evidence="1">The sequence shown here is derived from an EMBL/GenBank/DDBJ whole genome shotgun (WGS) entry which is preliminary data.</text>
</comment>
<dbReference type="AlphaFoldDB" id="A0A1Y1ZRT6"/>
<organism evidence="1 2">
    <name type="scientific">Clohesyomyces aquaticus</name>
    <dbReference type="NCBI Taxonomy" id="1231657"/>
    <lineage>
        <taxon>Eukaryota</taxon>
        <taxon>Fungi</taxon>
        <taxon>Dikarya</taxon>
        <taxon>Ascomycota</taxon>
        <taxon>Pezizomycotina</taxon>
        <taxon>Dothideomycetes</taxon>
        <taxon>Pleosporomycetidae</taxon>
        <taxon>Pleosporales</taxon>
        <taxon>Lindgomycetaceae</taxon>
        <taxon>Clohesyomyces</taxon>
    </lineage>
</organism>